<dbReference type="PANTHER" id="PTHR11941">
    <property type="entry name" value="ENOYL-COA HYDRATASE-RELATED"/>
    <property type="match status" value="1"/>
</dbReference>
<dbReference type="AlphaFoldDB" id="R4Z506"/>
<dbReference type="NCBIfam" id="NF004858">
    <property type="entry name" value="PRK06213.1"/>
    <property type="match status" value="1"/>
</dbReference>
<name>R4Z506_9ACTN</name>
<organism evidence="1 2">
    <name type="scientific">Candidatus Neomicrothrix parvicella RN1</name>
    <dbReference type="NCBI Taxonomy" id="1229780"/>
    <lineage>
        <taxon>Bacteria</taxon>
        <taxon>Bacillati</taxon>
        <taxon>Actinomycetota</taxon>
        <taxon>Acidimicrobiia</taxon>
        <taxon>Acidimicrobiales</taxon>
        <taxon>Microthrixaceae</taxon>
        <taxon>Candidatus Neomicrothrix</taxon>
    </lineage>
</organism>
<dbReference type="Proteomes" id="UP000018291">
    <property type="component" value="Unassembled WGS sequence"/>
</dbReference>
<dbReference type="InterPro" id="IPR029045">
    <property type="entry name" value="ClpP/crotonase-like_dom_sf"/>
</dbReference>
<comment type="caution">
    <text evidence="1">The sequence shown here is derived from an EMBL/GenBank/DDBJ whole genome shotgun (WGS) entry which is preliminary data.</text>
</comment>
<accession>R4Z506</accession>
<dbReference type="Pfam" id="PF00378">
    <property type="entry name" value="ECH_1"/>
    <property type="match status" value="1"/>
</dbReference>
<dbReference type="InterPro" id="IPR001753">
    <property type="entry name" value="Enoyl-CoA_hydra/iso"/>
</dbReference>
<protein>
    <submittedName>
        <fullName evidence="1">Putative Enoyl-CoA hydratase/isomerase family protein</fullName>
    </submittedName>
</protein>
<dbReference type="CDD" id="cd06558">
    <property type="entry name" value="crotonase-like"/>
    <property type="match status" value="1"/>
</dbReference>
<dbReference type="GO" id="GO:0006635">
    <property type="term" value="P:fatty acid beta-oxidation"/>
    <property type="evidence" value="ECO:0007669"/>
    <property type="project" value="TreeGrafter"/>
</dbReference>
<evidence type="ECO:0000313" key="2">
    <source>
        <dbReference type="Proteomes" id="UP000018291"/>
    </source>
</evidence>
<dbReference type="RefSeq" id="WP_012231529.1">
    <property type="nucleotide sequence ID" value="NZ_HG422565.1"/>
</dbReference>
<dbReference type="SUPFAM" id="SSF52096">
    <property type="entry name" value="ClpP/crotonase"/>
    <property type="match status" value="1"/>
</dbReference>
<sequence>MSEHATDQAVQVSTEGDVVVVRLDDGKANALSHGIIDAVAAALDDAALAKAMVLIGREGKFSAGFDLSVMTSGPQQARDLLEAGANLAMKAYLSPVPVVFGVTGHALAMGAILASVADYRVGAEGPFKLGLNEVGIGMPVPRFAVELVRDRLAPAWFTRSAQHGEVLDPAQALAAGYLDELAALDDVEGRAIAVATGLAERVHPGSFRLTRTNIRGALAARLAEELAEDLAEFSVAG</sequence>
<reference evidence="1 2" key="1">
    <citation type="journal article" date="2013" name="ISME J.">
        <title>Metabolic model for the filamentous 'Candidatus Microthrix parvicella' based on genomic and metagenomic analyses.</title>
        <authorList>
            <person name="Jon McIlroy S."/>
            <person name="Kristiansen R."/>
            <person name="Albertsen M."/>
            <person name="Michael Karst S."/>
            <person name="Rossetti S."/>
            <person name="Lund Nielsen J."/>
            <person name="Tandoi V."/>
            <person name="James Seviour R."/>
            <person name="Nielsen P.H."/>
        </authorList>
    </citation>
    <scope>NUCLEOTIDE SEQUENCE [LARGE SCALE GENOMIC DNA]</scope>
    <source>
        <strain evidence="1 2">RN1</strain>
    </source>
</reference>
<dbReference type="STRING" id="1229780.BN381_90085"/>
<evidence type="ECO:0000313" key="1">
    <source>
        <dbReference type="EMBL" id="CCM66014.1"/>
    </source>
</evidence>
<keyword evidence="1" id="KW-0413">Isomerase</keyword>
<dbReference type="eggNOG" id="COG1024">
    <property type="taxonomic scope" value="Bacteria"/>
</dbReference>
<gene>
    <name evidence="1" type="ORF">BN381_90085</name>
</gene>
<dbReference type="Gene3D" id="3.90.226.10">
    <property type="entry name" value="2-enoyl-CoA Hydratase, Chain A, domain 1"/>
    <property type="match status" value="1"/>
</dbReference>
<dbReference type="HOGENOM" id="CLU_009834_7_5_11"/>
<dbReference type="EMBL" id="CANL01000087">
    <property type="protein sequence ID" value="CCM66014.1"/>
    <property type="molecule type" value="Genomic_DNA"/>
</dbReference>
<dbReference type="GO" id="GO:0016853">
    <property type="term" value="F:isomerase activity"/>
    <property type="evidence" value="ECO:0007669"/>
    <property type="project" value="UniProtKB-KW"/>
</dbReference>
<dbReference type="PANTHER" id="PTHR11941:SF54">
    <property type="entry name" value="ENOYL-COA HYDRATASE, MITOCHONDRIAL"/>
    <property type="match status" value="1"/>
</dbReference>
<proteinExistence type="predicted"/>
<keyword evidence="2" id="KW-1185">Reference proteome</keyword>